<reference evidence="2 3" key="1">
    <citation type="journal article" date="2024" name="Commun. Biol.">
        <title>Comparative genomic analysis of thermophilic fungi reveals convergent evolutionary adaptations and gene losses.</title>
        <authorList>
            <person name="Steindorff A.S."/>
            <person name="Aguilar-Pontes M.V."/>
            <person name="Robinson A.J."/>
            <person name="Andreopoulos B."/>
            <person name="LaButti K."/>
            <person name="Kuo A."/>
            <person name="Mondo S."/>
            <person name="Riley R."/>
            <person name="Otillar R."/>
            <person name="Haridas S."/>
            <person name="Lipzen A."/>
            <person name="Grimwood J."/>
            <person name="Schmutz J."/>
            <person name="Clum A."/>
            <person name="Reid I.D."/>
            <person name="Moisan M.C."/>
            <person name="Butler G."/>
            <person name="Nguyen T.T.M."/>
            <person name="Dewar K."/>
            <person name="Conant G."/>
            <person name="Drula E."/>
            <person name="Henrissat B."/>
            <person name="Hansel C."/>
            <person name="Singer S."/>
            <person name="Hutchinson M.I."/>
            <person name="de Vries R.P."/>
            <person name="Natvig D.O."/>
            <person name="Powell A.J."/>
            <person name="Tsang A."/>
            <person name="Grigoriev I.V."/>
        </authorList>
    </citation>
    <scope>NUCLEOTIDE SEQUENCE [LARGE SCALE GENOMIC DNA]</scope>
    <source>
        <strain evidence="2 3">CBS 494.80</strain>
    </source>
</reference>
<keyword evidence="3" id="KW-1185">Reference proteome</keyword>
<evidence type="ECO:0000313" key="3">
    <source>
        <dbReference type="Proteomes" id="UP001595075"/>
    </source>
</evidence>
<accession>A0ABR4CCN9</accession>
<keyword evidence="1" id="KW-0732">Signal</keyword>
<evidence type="ECO:0000256" key="1">
    <source>
        <dbReference type="SAM" id="SignalP"/>
    </source>
</evidence>
<feature type="chain" id="PRO_5047168869" evidence="1">
    <location>
        <begin position="16"/>
        <end position="328"/>
    </location>
</feature>
<comment type="caution">
    <text evidence="2">The sequence shown here is derived from an EMBL/GenBank/DDBJ whole genome shotgun (WGS) entry which is preliminary data.</text>
</comment>
<sequence length="328" mass="33872">MQLFTVILLAAAASAATLPAGSGSVIFDPKHIFGRATNPCNSDNCVRAVQGTSKGPAQVAIAKADCGKFFEQTSIVPSSTATVTQTATVTKAPAWANVGQRDVPAKTVPAYASACSGAVRYSAACSCWGITATTTTITSGVATVTNTATVTTTASCNTAEPAGSIPTALGNALRAAGPAPASSGQYPIHFGFSYPIEGLPASIEYQSPSQGVFTDKFVLYTVPNLKTGYLYHVPSGLCATVYQKSSESPLFNDAPITLEVCETCAIAPPLNQAFQISGQSDSGLSTCVTFRGDATMNQFYTLPFDLPSGSQYLAKMQYGGGACIFLQE</sequence>
<organism evidence="2 3">
    <name type="scientific">Oculimacula yallundae</name>
    <dbReference type="NCBI Taxonomy" id="86028"/>
    <lineage>
        <taxon>Eukaryota</taxon>
        <taxon>Fungi</taxon>
        <taxon>Dikarya</taxon>
        <taxon>Ascomycota</taxon>
        <taxon>Pezizomycotina</taxon>
        <taxon>Leotiomycetes</taxon>
        <taxon>Helotiales</taxon>
        <taxon>Ploettnerulaceae</taxon>
        <taxon>Oculimacula</taxon>
    </lineage>
</organism>
<protein>
    <submittedName>
        <fullName evidence="2">Uncharacterized protein</fullName>
    </submittedName>
</protein>
<evidence type="ECO:0000313" key="2">
    <source>
        <dbReference type="EMBL" id="KAL2066863.1"/>
    </source>
</evidence>
<name>A0ABR4CCN9_9HELO</name>
<proteinExistence type="predicted"/>
<dbReference type="Proteomes" id="UP001595075">
    <property type="component" value="Unassembled WGS sequence"/>
</dbReference>
<gene>
    <name evidence="2" type="ORF">VTL71DRAFT_1287</name>
</gene>
<dbReference type="EMBL" id="JAZHXI010000010">
    <property type="protein sequence ID" value="KAL2066863.1"/>
    <property type="molecule type" value="Genomic_DNA"/>
</dbReference>
<feature type="signal peptide" evidence="1">
    <location>
        <begin position="1"/>
        <end position="15"/>
    </location>
</feature>